<proteinExistence type="predicted"/>
<evidence type="ECO:0000256" key="1">
    <source>
        <dbReference type="SAM" id="MobiDB-lite"/>
    </source>
</evidence>
<comment type="caution">
    <text evidence="2">The sequence shown here is derived from an EMBL/GenBank/DDBJ whole genome shotgun (WGS) entry which is preliminary data.</text>
</comment>
<reference evidence="2 3" key="1">
    <citation type="journal article" date="2018" name="Evol. Lett.">
        <title>Horizontal gene cluster transfer increased hallucinogenic mushroom diversity.</title>
        <authorList>
            <person name="Reynolds H.T."/>
            <person name="Vijayakumar V."/>
            <person name="Gluck-Thaler E."/>
            <person name="Korotkin H.B."/>
            <person name="Matheny P.B."/>
            <person name="Slot J.C."/>
        </authorList>
    </citation>
    <scope>NUCLEOTIDE SEQUENCE [LARGE SCALE GENOMIC DNA]</scope>
    <source>
        <strain evidence="2 3">SRW20</strain>
    </source>
</reference>
<name>A0A409W0A8_9AGAR</name>
<sequence>MGGKLAFRIEVEVEEDSTIYMAIDARRVLSSRRQQIKRTMITLAPKTMDVDRTLEKKATRRRMLPTNNTLSHNPLRSPPPLILQQEPFVDELETTAMVESKPSRQSALNGVYPDTASQTPTGYETRCPIEECRQGARHSELATSCLGAVF</sequence>
<evidence type="ECO:0000313" key="2">
    <source>
        <dbReference type="EMBL" id="PPQ71946.1"/>
    </source>
</evidence>
<dbReference type="Proteomes" id="UP000284706">
    <property type="component" value="Unassembled WGS sequence"/>
</dbReference>
<evidence type="ECO:0000313" key="3">
    <source>
        <dbReference type="Proteomes" id="UP000284706"/>
    </source>
</evidence>
<dbReference type="InParanoid" id="A0A409W0A8"/>
<feature type="region of interest" description="Disordered" evidence="1">
    <location>
        <begin position="101"/>
        <end position="122"/>
    </location>
</feature>
<dbReference type="AlphaFoldDB" id="A0A409W0A8"/>
<keyword evidence="3" id="KW-1185">Reference proteome</keyword>
<protein>
    <submittedName>
        <fullName evidence="2">Uncharacterized protein</fullName>
    </submittedName>
</protein>
<accession>A0A409W0A8</accession>
<gene>
    <name evidence="2" type="ORF">CVT26_007175</name>
</gene>
<organism evidence="2 3">
    <name type="scientific">Gymnopilus dilepis</name>
    <dbReference type="NCBI Taxonomy" id="231916"/>
    <lineage>
        <taxon>Eukaryota</taxon>
        <taxon>Fungi</taxon>
        <taxon>Dikarya</taxon>
        <taxon>Basidiomycota</taxon>
        <taxon>Agaricomycotina</taxon>
        <taxon>Agaricomycetes</taxon>
        <taxon>Agaricomycetidae</taxon>
        <taxon>Agaricales</taxon>
        <taxon>Agaricineae</taxon>
        <taxon>Hymenogastraceae</taxon>
        <taxon>Gymnopilus</taxon>
    </lineage>
</organism>
<dbReference type="EMBL" id="NHYE01005480">
    <property type="protein sequence ID" value="PPQ71946.1"/>
    <property type="molecule type" value="Genomic_DNA"/>
</dbReference>